<keyword evidence="5" id="KW-0820">tRNA-binding</keyword>
<dbReference type="InterPro" id="IPR002132">
    <property type="entry name" value="Ribosomal_uL5"/>
</dbReference>
<dbReference type="AlphaFoldDB" id="A0A2H0BL74"/>
<dbReference type="FunFam" id="3.30.1440.10:FF:000001">
    <property type="entry name" value="50S ribosomal protein L5"/>
    <property type="match status" value="1"/>
</dbReference>
<feature type="domain" description="Large ribosomal subunit protein uL5 N-terminal" evidence="7">
    <location>
        <begin position="27"/>
        <end position="80"/>
    </location>
</feature>
<dbReference type="NCBIfam" id="NF000585">
    <property type="entry name" value="PRK00010.1"/>
    <property type="match status" value="1"/>
</dbReference>
<keyword evidence="5" id="KW-0694">RNA-binding</keyword>
<keyword evidence="2 5" id="KW-0689">Ribosomal protein</keyword>
<gene>
    <name evidence="5" type="primary">rplE</name>
    <name evidence="9" type="ORF">COX02_01085</name>
</gene>
<evidence type="ECO:0000256" key="5">
    <source>
        <dbReference type="HAMAP-Rule" id="MF_01333"/>
    </source>
</evidence>
<evidence type="ECO:0000259" key="7">
    <source>
        <dbReference type="Pfam" id="PF00281"/>
    </source>
</evidence>
<dbReference type="GO" id="GO:0003735">
    <property type="term" value="F:structural constituent of ribosome"/>
    <property type="evidence" value="ECO:0007669"/>
    <property type="project" value="InterPro"/>
</dbReference>
<dbReference type="GO" id="GO:0000049">
    <property type="term" value="F:tRNA binding"/>
    <property type="evidence" value="ECO:0007669"/>
    <property type="project" value="UniProtKB-UniRule"/>
</dbReference>
<dbReference type="GO" id="GO:1990904">
    <property type="term" value="C:ribonucleoprotein complex"/>
    <property type="evidence" value="ECO:0007669"/>
    <property type="project" value="UniProtKB-KW"/>
</dbReference>
<name>A0A2H0BL74_9BACT</name>
<dbReference type="GO" id="GO:0019843">
    <property type="term" value="F:rRNA binding"/>
    <property type="evidence" value="ECO:0007669"/>
    <property type="project" value="UniProtKB-UniRule"/>
</dbReference>
<dbReference type="Gene3D" id="3.30.1440.10">
    <property type="match status" value="1"/>
</dbReference>
<reference evidence="9 10" key="1">
    <citation type="submission" date="2017-09" db="EMBL/GenBank/DDBJ databases">
        <title>Depth-based differentiation of microbial function through sediment-hosted aquifers and enrichment of novel symbionts in the deep terrestrial subsurface.</title>
        <authorList>
            <person name="Probst A.J."/>
            <person name="Ladd B."/>
            <person name="Jarett J.K."/>
            <person name="Geller-Mcgrath D.E."/>
            <person name="Sieber C.M."/>
            <person name="Emerson J.B."/>
            <person name="Anantharaman K."/>
            <person name="Thomas B.C."/>
            <person name="Malmstrom R."/>
            <person name="Stieglmeier M."/>
            <person name="Klingl A."/>
            <person name="Woyke T."/>
            <person name="Ryan C.M."/>
            <person name="Banfield J.F."/>
        </authorList>
    </citation>
    <scope>NUCLEOTIDE SEQUENCE [LARGE SCALE GENOMIC DNA]</scope>
    <source>
        <strain evidence="9">CG22_combo_CG10-13_8_21_14_all_37_9</strain>
    </source>
</reference>
<evidence type="ECO:0000313" key="10">
    <source>
        <dbReference type="Proteomes" id="UP000229334"/>
    </source>
</evidence>
<comment type="caution">
    <text evidence="9">The sequence shown here is derived from an EMBL/GenBank/DDBJ whole genome shotgun (WGS) entry which is preliminary data.</text>
</comment>
<comment type="subunit">
    <text evidence="5">Part of the 50S ribosomal subunit; part of the 5S rRNA/L5/L18/L25 subcomplex. Contacts the 5S rRNA and the P site tRNA. Forms a bridge to the 30S subunit in the 70S ribosome.</text>
</comment>
<feature type="domain" description="Large ribosomal subunit protein uL5 C-terminal" evidence="8">
    <location>
        <begin position="85"/>
        <end position="177"/>
    </location>
</feature>
<dbReference type="SUPFAM" id="SSF55282">
    <property type="entry name" value="RL5-like"/>
    <property type="match status" value="1"/>
</dbReference>
<dbReference type="Proteomes" id="UP000229334">
    <property type="component" value="Unassembled WGS sequence"/>
</dbReference>
<dbReference type="InterPro" id="IPR031310">
    <property type="entry name" value="Ribosomal_uL5_N"/>
</dbReference>
<evidence type="ECO:0000256" key="4">
    <source>
        <dbReference type="ARBA" id="ARBA00035245"/>
    </source>
</evidence>
<evidence type="ECO:0000256" key="6">
    <source>
        <dbReference type="RuleBase" id="RU003930"/>
    </source>
</evidence>
<keyword evidence="3 5" id="KW-0687">Ribonucleoprotein</keyword>
<accession>A0A2H0BL74</accession>
<evidence type="ECO:0000256" key="3">
    <source>
        <dbReference type="ARBA" id="ARBA00023274"/>
    </source>
</evidence>
<dbReference type="EMBL" id="PCSX01000018">
    <property type="protein sequence ID" value="PIP58299.1"/>
    <property type="molecule type" value="Genomic_DNA"/>
</dbReference>
<evidence type="ECO:0000259" key="8">
    <source>
        <dbReference type="Pfam" id="PF00673"/>
    </source>
</evidence>
<dbReference type="InterPro" id="IPR022803">
    <property type="entry name" value="Ribosomal_uL5_dom_sf"/>
</dbReference>
<organism evidence="9 10">
    <name type="scientific">Candidatus Vogelbacteria bacterium CG22_combo_CG10-13_8_21_14_all_37_9</name>
    <dbReference type="NCBI Taxonomy" id="1975046"/>
    <lineage>
        <taxon>Bacteria</taxon>
        <taxon>Candidatus Vogeliibacteriota</taxon>
    </lineage>
</organism>
<comment type="similarity">
    <text evidence="1 5 6">Belongs to the universal ribosomal protein uL5 family.</text>
</comment>
<dbReference type="Pfam" id="PF00673">
    <property type="entry name" value="Ribosomal_L5_C"/>
    <property type="match status" value="1"/>
</dbReference>
<dbReference type="Pfam" id="PF00281">
    <property type="entry name" value="Ribosomal_L5"/>
    <property type="match status" value="1"/>
</dbReference>
<evidence type="ECO:0000313" key="9">
    <source>
        <dbReference type="EMBL" id="PIP58299.1"/>
    </source>
</evidence>
<dbReference type="InterPro" id="IPR020930">
    <property type="entry name" value="Ribosomal_uL5_bac-type"/>
</dbReference>
<dbReference type="InterPro" id="IPR031309">
    <property type="entry name" value="Ribosomal_uL5_C"/>
</dbReference>
<evidence type="ECO:0000256" key="2">
    <source>
        <dbReference type="ARBA" id="ARBA00022980"/>
    </source>
</evidence>
<evidence type="ECO:0000256" key="1">
    <source>
        <dbReference type="ARBA" id="ARBA00008553"/>
    </source>
</evidence>
<dbReference type="PANTHER" id="PTHR11994">
    <property type="entry name" value="60S RIBOSOMAL PROTEIN L11-RELATED"/>
    <property type="match status" value="1"/>
</dbReference>
<sequence>MSFISVKKRIIKAQPELKTKLALKNALALPKLVKVVVNSGTGRARDKKRNELVADRLAKITGQKASARGAKKSIASFKLREGEIIGFTSTLRGKRMHDFLDRLLNIAIPRIRDFKGYDLKAIDEVGNLTIGLKEHNVFPETADEELKDIFGLSVTIVTTAKNRTEAEAFFEALGVPFKKVKRT</sequence>
<dbReference type="HAMAP" id="MF_01333_B">
    <property type="entry name" value="Ribosomal_uL5_B"/>
    <property type="match status" value="1"/>
</dbReference>
<dbReference type="GO" id="GO:0006412">
    <property type="term" value="P:translation"/>
    <property type="evidence" value="ECO:0007669"/>
    <property type="project" value="UniProtKB-UniRule"/>
</dbReference>
<keyword evidence="5" id="KW-0699">rRNA-binding</keyword>
<dbReference type="PIRSF" id="PIRSF002161">
    <property type="entry name" value="Ribosomal_L5"/>
    <property type="match status" value="1"/>
</dbReference>
<proteinExistence type="inferred from homology"/>
<comment type="function">
    <text evidence="5">This is 1 of the proteins that bind and probably mediate the attachment of the 5S RNA into the large ribosomal subunit, where it forms part of the central protuberance. In the 70S ribosome it contacts protein S13 of the 30S subunit (bridge B1b), connecting the 2 subunits; this bridge is implicated in subunit movement. Contacts the P site tRNA; the 5S rRNA and some of its associated proteins might help stabilize positioning of ribosome-bound tRNAs.</text>
</comment>
<dbReference type="GO" id="GO:0005840">
    <property type="term" value="C:ribosome"/>
    <property type="evidence" value="ECO:0007669"/>
    <property type="project" value="UniProtKB-KW"/>
</dbReference>
<protein>
    <recommendedName>
        <fullName evidence="4 5">Large ribosomal subunit protein uL5</fullName>
    </recommendedName>
</protein>